<proteinExistence type="predicted"/>
<reference evidence="2" key="1">
    <citation type="journal article" date="2018" name="Aquaculture">
        <title>Complete genome sequence of a white spot syndrome virus associated with a disease incursion in Australia.</title>
        <authorList>
            <person name="Oakey J."/>
            <person name="Smith C.S."/>
        </authorList>
    </citation>
    <scope>NUCLEOTIDE SEQUENCE [LARGE SCALE GENOMIC DNA]</scope>
    <source>
        <strain evidence="2">WSSV-AU</strain>
    </source>
</reference>
<organism evidence="2">
    <name type="scientific">White spot syndrome virus</name>
    <dbReference type="NCBI Taxonomy" id="342409"/>
    <lineage>
        <taxon>Viruses</taxon>
        <taxon>Viruses incertae sedis</taxon>
        <taxon>Naldaviricetes</taxon>
        <taxon>Nimaviridae</taxon>
        <taxon>Whispovirus</taxon>
    </lineage>
</organism>
<evidence type="ECO:0000313" key="2">
    <source>
        <dbReference type="EMBL" id="ATU84075.1"/>
    </source>
</evidence>
<dbReference type="Proteomes" id="UP000267516">
    <property type="component" value="Segment"/>
</dbReference>
<feature type="transmembrane region" description="Helical" evidence="1">
    <location>
        <begin position="20"/>
        <end position="39"/>
    </location>
</feature>
<feature type="transmembrane region" description="Helical" evidence="1">
    <location>
        <begin position="46"/>
        <end position="63"/>
    </location>
</feature>
<keyword evidence="1" id="KW-0472">Membrane</keyword>
<protein>
    <submittedName>
        <fullName evidence="2">ORF915</fullName>
    </submittedName>
</protein>
<accession>A0A2D3I6R1</accession>
<name>A0A2D3I6R1_9VIRU</name>
<keyword evidence="1" id="KW-0812">Transmembrane</keyword>
<sequence length="66" mass="7270">MKVLSSFLLYSVKVPVYLASYLLPSSSYISCTFSIAYSMCIPLRPLVSLMILVICSMAAWGALENL</sequence>
<evidence type="ECO:0000256" key="1">
    <source>
        <dbReference type="SAM" id="Phobius"/>
    </source>
</evidence>
<dbReference type="EMBL" id="MF768985">
    <property type="protein sequence ID" value="ATU84075.1"/>
    <property type="molecule type" value="Genomic_DNA"/>
</dbReference>
<keyword evidence="1" id="KW-1133">Transmembrane helix</keyword>